<comment type="caution">
    <text evidence="15">The sequence shown here is derived from an EMBL/GenBank/DDBJ whole genome shotgun (WGS) entry which is preliminary data.</text>
</comment>
<dbReference type="GO" id="GO:0046654">
    <property type="term" value="P:tetrahydrofolate biosynthetic process"/>
    <property type="evidence" value="ECO:0007669"/>
    <property type="project" value="UniProtKB-UniPathway"/>
</dbReference>
<evidence type="ECO:0000256" key="6">
    <source>
        <dbReference type="ARBA" id="ARBA00022741"/>
    </source>
</evidence>
<accession>A0A6A7VI97</accession>
<evidence type="ECO:0000256" key="4">
    <source>
        <dbReference type="ARBA" id="ARBA00016218"/>
    </source>
</evidence>
<dbReference type="AlphaFoldDB" id="A0A6A7VI97"/>
<evidence type="ECO:0000256" key="5">
    <source>
        <dbReference type="ARBA" id="ARBA00022679"/>
    </source>
</evidence>
<evidence type="ECO:0000256" key="8">
    <source>
        <dbReference type="ARBA" id="ARBA00022840"/>
    </source>
</evidence>
<dbReference type="GO" id="GO:0005524">
    <property type="term" value="F:ATP binding"/>
    <property type="evidence" value="ECO:0007669"/>
    <property type="project" value="UniProtKB-KW"/>
</dbReference>
<evidence type="ECO:0000256" key="3">
    <source>
        <dbReference type="ARBA" id="ARBA00013253"/>
    </source>
</evidence>
<dbReference type="PANTHER" id="PTHR43071:SF1">
    <property type="entry name" value="2-AMINO-4-HYDROXY-6-HYDROXYMETHYLDIHYDROPTERIDINE PYROPHOSPHOKINASE"/>
    <property type="match status" value="1"/>
</dbReference>
<dbReference type="RefSeq" id="WP_153094111.1">
    <property type="nucleotide sequence ID" value="NZ_JAPDUL010000001.1"/>
</dbReference>
<reference evidence="14" key="2">
    <citation type="submission" date="2022-11" db="EMBL/GenBank/DDBJ databases">
        <title>Genomic repertoires linked with pathogenic potency of arthritogenic Prevotella copri isolated from the gut of rheumatoid arthritis patients.</title>
        <authorList>
            <person name="Nii T."/>
            <person name="Maeda Y."/>
            <person name="Motooka D."/>
            <person name="Naito M."/>
            <person name="Matsumoto Y."/>
            <person name="Ogawa T."/>
            <person name="Oguro-Igashira E."/>
            <person name="Kishikawa T."/>
            <person name="Yamashita M."/>
            <person name="Koizumi S."/>
            <person name="Kurakawa T."/>
            <person name="Okumura R."/>
            <person name="Kayama H."/>
            <person name="Murakami M."/>
            <person name="Sakaguchi T."/>
            <person name="Das B."/>
            <person name="Nakamura S."/>
            <person name="Okada Y."/>
            <person name="Kumanogoh A."/>
            <person name="Takeda K."/>
        </authorList>
    </citation>
    <scope>NUCLEOTIDE SEQUENCE</scope>
    <source>
        <strain evidence="14">RA-N001-16</strain>
    </source>
</reference>
<dbReference type="Pfam" id="PF01288">
    <property type="entry name" value="HPPK"/>
    <property type="match status" value="1"/>
</dbReference>
<protein>
    <recommendedName>
        <fullName evidence="4">2-amino-4-hydroxy-6-hydroxymethyldihydropteridine pyrophosphokinase</fullName>
        <ecNumber evidence="3">2.7.6.3</ecNumber>
    </recommendedName>
    <alternativeName>
        <fullName evidence="11">6-hydroxymethyl-7,8-dihydropterin pyrophosphokinase</fullName>
    </alternativeName>
    <alternativeName>
        <fullName evidence="12">7,8-dihydro-6-hydroxymethylpterin-pyrophosphokinase</fullName>
    </alternativeName>
</protein>
<keyword evidence="6" id="KW-0547">Nucleotide-binding</keyword>
<dbReference type="InterPro" id="IPR035907">
    <property type="entry name" value="Hppk_sf"/>
</dbReference>
<evidence type="ECO:0000256" key="10">
    <source>
        <dbReference type="ARBA" id="ARBA00029409"/>
    </source>
</evidence>
<dbReference type="GO" id="GO:0003848">
    <property type="term" value="F:2-amino-4-hydroxy-6-hydroxymethyldihydropteridine diphosphokinase activity"/>
    <property type="evidence" value="ECO:0007669"/>
    <property type="project" value="UniProtKB-EC"/>
</dbReference>
<evidence type="ECO:0000313" key="16">
    <source>
        <dbReference type="Proteomes" id="UP000358159"/>
    </source>
</evidence>
<dbReference type="GO" id="GO:0016301">
    <property type="term" value="F:kinase activity"/>
    <property type="evidence" value="ECO:0007669"/>
    <property type="project" value="UniProtKB-KW"/>
</dbReference>
<evidence type="ECO:0000313" key="14">
    <source>
        <dbReference type="EMBL" id="MCW4165569.1"/>
    </source>
</evidence>
<evidence type="ECO:0000259" key="13">
    <source>
        <dbReference type="Pfam" id="PF01288"/>
    </source>
</evidence>
<dbReference type="EC" id="2.7.6.3" evidence="3"/>
<keyword evidence="5" id="KW-0808">Transferase</keyword>
<dbReference type="PANTHER" id="PTHR43071">
    <property type="entry name" value="2-AMINO-4-HYDROXY-6-HYDROXYMETHYLDIHYDROPTERIDINE PYROPHOSPHOKINASE"/>
    <property type="match status" value="1"/>
</dbReference>
<dbReference type="InterPro" id="IPR000550">
    <property type="entry name" value="Hppk"/>
</dbReference>
<dbReference type="EMBL" id="VZAZ01000007">
    <property type="protein sequence ID" value="MQO54514.1"/>
    <property type="molecule type" value="Genomic_DNA"/>
</dbReference>
<keyword evidence="7 15" id="KW-0418">Kinase</keyword>
<proteinExistence type="inferred from homology"/>
<dbReference type="Proteomes" id="UP001209476">
    <property type="component" value="Unassembled WGS sequence"/>
</dbReference>
<keyword evidence="8" id="KW-0067">ATP-binding</keyword>
<feature type="domain" description="7,8-dihydro-6-hydroxymethylpterin-pyrophosphokinase" evidence="13">
    <location>
        <begin position="12"/>
        <end position="123"/>
    </location>
</feature>
<evidence type="ECO:0000256" key="2">
    <source>
        <dbReference type="ARBA" id="ARBA00005810"/>
    </source>
</evidence>
<evidence type="ECO:0000256" key="12">
    <source>
        <dbReference type="ARBA" id="ARBA00033413"/>
    </source>
</evidence>
<evidence type="ECO:0000256" key="11">
    <source>
        <dbReference type="ARBA" id="ARBA00029766"/>
    </source>
</evidence>
<dbReference type="GO" id="GO:0046656">
    <property type="term" value="P:folic acid biosynthetic process"/>
    <property type="evidence" value="ECO:0007669"/>
    <property type="project" value="UniProtKB-KW"/>
</dbReference>
<sequence>MILIMKTRTKVIIAIGSNRNQEENVLKAHEHLSCMFRNSLFGPRMWTEPIGLENSDKFLNQVMLGETICSKKSVLAALRSVEQGCGRRIRGPYRKVDVPLDLDLLLYGDEKLHESEWERDYIQSSISYLEEKDAKRDRKYLR</sequence>
<dbReference type="Proteomes" id="UP000358159">
    <property type="component" value="Unassembled WGS sequence"/>
</dbReference>
<evidence type="ECO:0000313" key="15">
    <source>
        <dbReference type="EMBL" id="MQO54514.1"/>
    </source>
</evidence>
<dbReference type="Gene3D" id="3.30.70.560">
    <property type="entry name" value="7,8-Dihydro-6-hydroxymethylpterin-pyrophosphokinase HPPK"/>
    <property type="match status" value="1"/>
</dbReference>
<dbReference type="UniPathway" id="UPA00077">
    <property type="reaction ID" value="UER00155"/>
</dbReference>
<dbReference type="EMBL" id="JAPDUM010000001">
    <property type="protein sequence ID" value="MCW4165569.1"/>
    <property type="molecule type" value="Genomic_DNA"/>
</dbReference>
<comment type="function">
    <text evidence="10">Catalyzes the transfer of pyrophosphate from adenosine triphosphate (ATP) to 6-hydroxymethyl-7,8-dihydropterin, an enzymatic step in folate biosynthesis pathway.</text>
</comment>
<organism evidence="15 16">
    <name type="scientific">Segatella copri</name>
    <dbReference type="NCBI Taxonomy" id="165179"/>
    <lineage>
        <taxon>Bacteria</taxon>
        <taxon>Pseudomonadati</taxon>
        <taxon>Bacteroidota</taxon>
        <taxon>Bacteroidia</taxon>
        <taxon>Bacteroidales</taxon>
        <taxon>Prevotellaceae</taxon>
        <taxon>Segatella</taxon>
    </lineage>
</organism>
<evidence type="ECO:0000256" key="1">
    <source>
        <dbReference type="ARBA" id="ARBA00005051"/>
    </source>
</evidence>
<dbReference type="SUPFAM" id="SSF55083">
    <property type="entry name" value="6-hydroxymethyl-7,8-dihydropterin pyrophosphokinase, HPPK"/>
    <property type="match status" value="1"/>
</dbReference>
<evidence type="ECO:0000256" key="7">
    <source>
        <dbReference type="ARBA" id="ARBA00022777"/>
    </source>
</evidence>
<reference evidence="15 16" key="1">
    <citation type="submission" date="2019-09" db="EMBL/GenBank/DDBJ databases">
        <title>Distinct polysaccharide growth profiles of human intestinal Prevotella copri isolates.</title>
        <authorList>
            <person name="Fehlner-Peach H."/>
            <person name="Magnabosco C."/>
            <person name="Raghavan V."/>
            <person name="Scher J.U."/>
            <person name="Tett A."/>
            <person name="Cox L.M."/>
            <person name="Gottsegen C."/>
            <person name="Watters A."/>
            <person name="Wiltshire- Gordon J.D."/>
            <person name="Segata N."/>
            <person name="Bonneau R."/>
            <person name="Littman D.R."/>
        </authorList>
    </citation>
    <scope>NUCLEOTIDE SEQUENCE [LARGE SCALE GENOMIC DNA]</scope>
    <source>
        <strain evidence="15 16">BVe41219</strain>
    </source>
</reference>
<name>A0A6A7VI97_9BACT</name>
<gene>
    <name evidence="15" type="ORF">F7D42_02080</name>
    <name evidence="14" type="ORF">ONS98_10135</name>
</gene>
<keyword evidence="9" id="KW-0289">Folate biosynthesis</keyword>
<comment type="similarity">
    <text evidence="2">Belongs to the HPPK family.</text>
</comment>
<comment type="pathway">
    <text evidence="1">Cofactor biosynthesis; tetrahydrofolate biosynthesis; 2-amino-4-hydroxy-6-hydroxymethyl-7,8-dihydropteridine diphosphate from 7,8-dihydroneopterin triphosphate: step 4/4.</text>
</comment>
<evidence type="ECO:0000256" key="9">
    <source>
        <dbReference type="ARBA" id="ARBA00022909"/>
    </source>
</evidence>